<evidence type="ECO:0000256" key="3">
    <source>
        <dbReference type="ARBA" id="ARBA00022448"/>
    </source>
</evidence>
<dbReference type="InterPro" id="IPR002781">
    <property type="entry name" value="TM_pro_TauE-like"/>
</dbReference>
<reference evidence="9" key="2">
    <citation type="submission" date="2020-09" db="EMBL/GenBank/DDBJ databases">
        <authorList>
            <person name="Sun Q."/>
            <person name="Zhou Y."/>
        </authorList>
    </citation>
    <scope>NUCLEOTIDE SEQUENCE</scope>
    <source>
        <strain evidence="9">CGMCC 1.15320</strain>
    </source>
</reference>
<feature type="transmembrane region" description="Helical" evidence="8">
    <location>
        <begin position="45"/>
        <end position="64"/>
    </location>
</feature>
<keyword evidence="5 8" id="KW-0812">Transmembrane</keyword>
<dbReference type="Proteomes" id="UP000636264">
    <property type="component" value="Unassembled WGS sequence"/>
</dbReference>
<evidence type="ECO:0000256" key="2">
    <source>
        <dbReference type="ARBA" id="ARBA00009142"/>
    </source>
</evidence>
<feature type="transmembrane region" description="Helical" evidence="8">
    <location>
        <begin position="129"/>
        <end position="154"/>
    </location>
</feature>
<evidence type="ECO:0000313" key="10">
    <source>
        <dbReference type="Proteomes" id="UP000636264"/>
    </source>
</evidence>
<evidence type="ECO:0000256" key="7">
    <source>
        <dbReference type="ARBA" id="ARBA00023136"/>
    </source>
</evidence>
<gene>
    <name evidence="9" type="ORF">GCM10011385_19920</name>
</gene>
<comment type="caution">
    <text evidence="9">The sequence shown here is derived from an EMBL/GenBank/DDBJ whole genome shotgun (WGS) entry which is preliminary data.</text>
</comment>
<keyword evidence="10" id="KW-1185">Reference proteome</keyword>
<dbReference type="Pfam" id="PF01925">
    <property type="entry name" value="TauE"/>
    <property type="match status" value="1"/>
</dbReference>
<feature type="transmembrane region" description="Helical" evidence="8">
    <location>
        <begin position="224"/>
        <end position="241"/>
    </location>
</feature>
<evidence type="ECO:0000256" key="8">
    <source>
        <dbReference type="RuleBase" id="RU363041"/>
    </source>
</evidence>
<dbReference type="InterPro" id="IPR052017">
    <property type="entry name" value="TSUP"/>
</dbReference>
<evidence type="ECO:0000256" key="4">
    <source>
        <dbReference type="ARBA" id="ARBA00022475"/>
    </source>
</evidence>
<protein>
    <recommendedName>
        <fullName evidence="8">Probable membrane transporter protein</fullName>
    </recommendedName>
</protein>
<dbReference type="EMBL" id="BMIF01000005">
    <property type="protein sequence ID" value="GGA66018.1"/>
    <property type="molecule type" value="Genomic_DNA"/>
</dbReference>
<dbReference type="GO" id="GO:0005886">
    <property type="term" value="C:plasma membrane"/>
    <property type="evidence" value="ECO:0007669"/>
    <property type="project" value="UniProtKB-SubCell"/>
</dbReference>
<keyword evidence="7 8" id="KW-0472">Membrane</keyword>
<feature type="transmembrane region" description="Helical" evidence="8">
    <location>
        <begin position="166"/>
        <end position="187"/>
    </location>
</feature>
<dbReference type="AlphaFoldDB" id="A0A916W4U4"/>
<reference evidence="9" key="1">
    <citation type="journal article" date="2014" name="Int. J. Syst. Evol. Microbiol.">
        <title>Complete genome sequence of Corynebacterium casei LMG S-19264T (=DSM 44701T), isolated from a smear-ripened cheese.</title>
        <authorList>
            <consortium name="US DOE Joint Genome Institute (JGI-PGF)"/>
            <person name="Walter F."/>
            <person name="Albersmeier A."/>
            <person name="Kalinowski J."/>
            <person name="Ruckert C."/>
        </authorList>
    </citation>
    <scope>NUCLEOTIDE SEQUENCE</scope>
    <source>
        <strain evidence="9">CGMCC 1.15320</strain>
    </source>
</reference>
<keyword evidence="6 8" id="KW-1133">Transmembrane helix</keyword>
<evidence type="ECO:0000256" key="5">
    <source>
        <dbReference type="ARBA" id="ARBA00022692"/>
    </source>
</evidence>
<dbReference type="PANTHER" id="PTHR30269:SF37">
    <property type="entry name" value="MEMBRANE TRANSPORTER PROTEIN"/>
    <property type="match status" value="1"/>
</dbReference>
<accession>A0A916W4U4</accession>
<dbReference type="PANTHER" id="PTHR30269">
    <property type="entry name" value="TRANSMEMBRANE PROTEIN YFCA"/>
    <property type="match status" value="1"/>
</dbReference>
<sequence length="242" mass="24784">MIDMLWTWPGLAAAIALVAAGAIQGSTGFGFNMLAAPLLAVLDPAFVPGPMIAVATLVSAGGVVSEFNAINRTDLGFALGGRVLSATLAALLIGVMSQEAFAALFGTAVLMGVVLSLGGLRIAARPSTLFAAGTLSGFMGTLTSIGAPPMAIVYQDTGGTRMRATLNAYFVVGGLISLTALFLTGHFGWQEVKLACLMTPFAFAGLLLSRWGRMIVDRGGIKPIVLTVSTASAAILLFRAFA</sequence>
<organism evidence="9 10">
    <name type="scientific">Nitratireductor aestuarii</name>
    <dbReference type="NCBI Taxonomy" id="1735103"/>
    <lineage>
        <taxon>Bacteria</taxon>
        <taxon>Pseudomonadati</taxon>
        <taxon>Pseudomonadota</taxon>
        <taxon>Alphaproteobacteria</taxon>
        <taxon>Hyphomicrobiales</taxon>
        <taxon>Phyllobacteriaceae</taxon>
        <taxon>Nitratireductor</taxon>
    </lineage>
</organism>
<keyword evidence="4 8" id="KW-1003">Cell membrane</keyword>
<evidence type="ECO:0000313" key="9">
    <source>
        <dbReference type="EMBL" id="GGA66018.1"/>
    </source>
</evidence>
<feature type="transmembrane region" description="Helical" evidence="8">
    <location>
        <begin position="76"/>
        <end position="95"/>
    </location>
</feature>
<evidence type="ECO:0000256" key="1">
    <source>
        <dbReference type="ARBA" id="ARBA00004651"/>
    </source>
</evidence>
<feature type="transmembrane region" description="Helical" evidence="8">
    <location>
        <begin position="101"/>
        <end position="122"/>
    </location>
</feature>
<keyword evidence="3" id="KW-0813">Transport</keyword>
<name>A0A916W4U4_9HYPH</name>
<evidence type="ECO:0000256" key="6">
    <source>
        <dbReference type="ARBA" id="ARBA00022989"/>
    </source>
</evidence>
<proteinExistence type="inferred from homology"/>
<dbReference type="RefSeq" id="WP_188720908.1">
    <property type="nucleotide sequence ID" value="NZ_BMIF01000005.1"/>
</dbReference>
<comment type="similarity">
    <text evidence="2 8">Belongs to the 4-toluene sulfonate uptake permease (TSUP) (TC 2.A.102) family.</text>
</comment>
<comment type="subcellular location">
    <subcellularLocation>
        <location evidence="1 8">Cell membrane</location>
        <topology evidence="1 8">Multi-pass membrane protein</topology>
    </subcellularLocation>
</comment>